<dbReference type="InterPro" id="IPR044927">
    <property type="entry name" value="Endonuclea_NS_2"/>
</dbReference>
<feature type="domain" description="Type VII secretion system protein EssD-like" evidence="2">
    <location>
        <begin position="14"/>
        <end position="67"/>
    </location>
</feature>
<protein>
    <recommendedName>
        <fullName evidence="2">Type VII secretion system protein EssD-like domain-containing protein</fullName>
    </recommendedName>
</protein>
<name>A0A5P2W9P7_9ACTN</name>
<evidence type="ECO:0000313" key="4">
    <source>
        <dbReference type="Proteomes" id="UP000325763"/>
    </source>
</evidence>
<dbReference type="Gene3D" id="3.40.570.10">
    <property type="entry name" value="Extracellular Endonuclease, subunit A"/>
    <property type="match status" value="1"/>
</dbReference>
<organism evidence="3 4">
    <name type="scientific">Streptomyces nodosus</name>
    <dbReference type="NCBI Taxonomy" id="40318"/>
    <lineage>
        <taxon>Bacteria</taxon>
        <taxon>Bacillati</taxon>
        <taxon>Actinomycetota</taxon>
        <taxon>Actinomycetes</taxon>
        <taxon>Kitasatosporales</taxon>
        <taxon>Streptomycetaceae</taxon>
        <taxon>Streptomyces</taxon>
    </lineage>
</organism>
<accession>A0A5P2W9P7</accession>
<dbReference type="InterPro" id="IPR044929">
    <property type="entry name" value="DNA/RNA_non-sp_Endonuclease_sf"/>
</dbReference>
<dbReference type="Pfam" id="PF13930">
    <property type="entry name" value="Endonuclea_NS_2"/>
    <property type="match status" value="1"/>
</dbReference>
<feature type="region of interest" description="Disordered" evidence="1">
    <location>
        <begin position="32"/>
        <end position="70"/>
    </location>
</feature>
<feature type="compositionally biased region" description="Polar residues" evidence="1">
    <location>
        <begin position="38"/>
        <end position="49"/>
    </location>
</feature>
<reference evidence="3 4" key="1">
    <citation type="submission" date="2017-09" db="EMBL/GenBank/DDBJ databases">
        <title>Streptomyces genome completion.</title>
        <authorList>
            <person name="Lee N."/>
            <person name="Cho B.-K."/>
        </authorList>
    </citation>
    <scope>NUCLEOTIDE SEQUENCE [LARGE SCALE GENOMIC DNA]</scope>
    <source>
        <strain evidence="3 4">ATCC 14899</strain>
    </source>
</reference>
<dbReference type="EMBL" id="CP023747">
    <property type="protein sequence ID" value="QEV42105.1"/>
    <property type="molecule type" value="Genomic_DNA"/>
</dbReference>
<dbReference type="AlphaFoldDB" id="A0A5P2W9P7"/>
<gene>
    <name evidence="3" type="ORF">CP978_29230</name>
</gene>
<sequence length="104" mass="11499">MYAAGSPADNNMGADGKPIYNRTHITADTLHGEPRSKNLLTGFNRTNKSGMRRCESKTKKQLQGNNPALYSGLPNYPRQCGYDTEGNSHDSVHKVWEIVRCDSG</sequence>
<evidence type="ECO:0000313" key="3">
    <source>
        <dbReference type="EMBL" id="QEV42105.1"/>
    </source>
</evidence>
<proteinExistence type="predicted"/>
<dbReference type="KEGG" id="snq:CP978_29230"/>
<dbReference type="Proteomes" id="UP000325763">
    <property type="component" value="Chromosome"/>
</dbReference>
<evidence type="ECO:0000259" key="2">
    <source>
        <dbReference type="Pfam" id="PF13930"/>
    </source>
</evidence>
<evidence type="ECO:0000256" key="1">
    <source>
        <dbReference type="SAM" id="MobiDB-lite"/>
    </source>
</evidence>